<evidence type="ECO:0000313" key="4">
    <source>
        <dbReference type="Proteomes" id="UP000274756"/>
    </source>
</evidence>
<evidence type="ECO:0000313" key="5">
    <source>
        <dbReference type="WBParaSite" id="DME_0000932001-mRNA-1"/>
    </source>
</evidence>
<keyword evidence="4" id="KW-1185">Reference proteome</keyword>
<dbReference type="Proteomes" id="UP000038040">
    <property type="component" value="Unplaced"/>
</dbReference>
<proteinExistence type="predicted"/>
<dbReference type="Pfam" id="PF02383">
    <property type="entry name" value="Syja_N"/>
    <property type="match status" value="1"/>
</dbReference>
<dbReference type="EMBL" id="UYYG01000099">
    <property type="protein sequence ID" value="VDN53069.1"/>
    <property type="molecule type" value="Genomic_DNA"/>
</dbReference>
<dbReference type="GO" id="GO:0045334">
    <property type="term" value="C:clathrin-coated endocytic vesicle"/>
    <property type="evidence" value="ECO:0007669"/>
    <property type="project" value="TreeGrafter"/>
</dbReference>
<dbReference type="Pfam" id="PF12456">
    <property type="entry name" value="hSac2"/>
    <property type="match status" value="1"/>
</dbReference>
<protein>
    <submittedName>
        <fullName evidence="5">SAC domain-containing protein</fullName>
    </submittedName>
</protein>
<dbReference type="GO" id="GO:0005769">
    <property type="term" value="C:early endosome"/>
    <property type="evidence" value="ECO:0007669"/>
    <property type="project" value="TreeGrafter"/>
</dbReference>
<reference evidence="2 4" key="2">
    <citation type="submission" date="2018-11" db="EMBL/GenBank/DDBJ databases">
        <authorList>
            <consortium name="Pathogen Informatics"/>
        </authorList>
    </citation>
    <scope>NUCLEOTIDE SEQUENCE [LARGE SCALE GENOMIC DNA]</scope>
</reference>
<feature type="domain" description="SAC" evidence="1">
    <location>
        <begin position="97"/>
        <end position="422"/>
    </location>
</feature>
<evidence type="ECO:0000313" key="3">
    <source>
        <dbReference type="Proteomes" id="UP000038040"/>
    </source>
</evidence>
<dbReference type="AlphaFoldDB" id="A0A158Q680"/>
<dbReference type="STRING" id="318479.A0A158Q680"/>
<dbReference type="Proteomes" id="UP000274756">
    <property type="component" value="Unassembled WGS sequence"/>
</dbReference>
<evidence type="ECO:0000259" key="1">
    <source>
        <dbReference type="PROSITE" id="PS50275"/>
    </source>
</evidence>
<dbReference type="PANTHER" id="PTHR45662:SF8">
    <property type="entry name" value="PHOSPHATIDYLINOSITIDE PHOSPHATASE SAC2"/>
    <property type="match status" value="1"/>
</dbReference>
<dbReference type="InterPro" id="IPR022158">
    <property type="entry name" value="Inositol_phosphatase"/>
</dbReference>
<organism evidence="3 5">
    <name type="scientific">Dracunculus medinensis</name>
    <name type="common">Guinea worm</name>
    <dbReference type="NCBI Taxonomy" id="318479"/>
    <lineage>
        <taxon>Eukaryota</taxon>
        <taxon>Metazoa</taxon>
        <taxon>Ecdysozoa</taxon>
        <taxon>Nematoda</taxon>
        <taxon>Chromadorea</taxon>
        <taxon>Rhabditida</taxon>
        <taxon>Spirurina</taxon>
        <taxon>Dracunculoidea</taxon>
        <taxon>Dracunculidae</taxon>
        <taxon>Dracunculus</taxon>
    </lineage>
</organism>
<dbReference type="GO" id="GO:0043812">
    <property type="term" value="F:phosphatidylinositol-4-phosphate phosphatase activity"/>
    <property type="evidence" value="ECO:0007669"/>
    <property type="project" value="TreeGrafter"/>
</dbReference>
<name>A0A158Q680_DRAME</name>
<reference evidence="5" key="1">
    <citation type="submission" date="2016-04" db="UniProtKB">
        <authorList>
            <consortium name="WormBaseParasite"/>
        </authorList>
    </citation>
    <scope>IDENTIFICATION</scope>
</reference>
<dbReference type="PROSITE" id="PS50275">
    <property type="entry name" value="SAC"/>
    <property type="match status" value="1"/>
</dbReference>
<evidence type="ECO:0000313" key="2">
    <source>
        <dbReference type="EMBL" id="VDN53069.1"/>
    </source>
</evidence>
<dbReference type="GO" id="GO:0046856">
    <property type="term" value="P:phosphatidylinositol dephosphorylation"/>
    <property type="evidence" value="ECO:0007669"/>
    <property type="project" value="TreeGrafter"/>
</dbReference>
<dbReference type="InterPro" id="IPR002013">
    <property type="entry name" value="SAC_dom"/>
</dbReference>
<gene>
    <name evidence="2" type="ORF">DME_LOCUS3042</name>
</gene>
<accession>A0A158Q680</accession>
<dbReference type="PANTHER" id="PTHR45662">
    <property type="entry name" value="PHOSPHATIDYLINOSITIDE PHOSPHATASE SAC1"/>
    <property type="match status" value="1"/>
</dbReference>
<dbReference type="WBParaSite" id="DME_0000932001-mRNA-1">
    <property type="protein sequence ID" value="DME_0000932001-mRNA-1"/>
    <property type="gene ID" value="DME_0000932001"/>
</dbReference>
<dbReference type="GO" id="GO:2001135">
    <property type="term" value="P:regulation of endocytic recycling"/>
    <property type="evidence" value="ECO:0007669"/>
    <property type="project" value="TreeGrafter"/>
</dbReference>
<sequence length="626" mass="71505">MHEIGDVYGIIGVLKFESLAFLLVITKRSPVACFPCTQAKIYHIDCVTPIPIEIESNNIADAKMRLDNVKLRNYAQRKLMKFLSDKIQPVNLVEEILHLFNDNGDFYVCFEKNLTLSAQRYGSGVQWVDDRFFWNRNLLRDLFDNAGNPIDGSHSWILSICQGFIVERYISLNEDSQLILTLISRRSVKRAGVRYLRRGIDDEANVANFVETEMVLSLFGHHLSFVQIRGSVPVYWSQRGYRYRPPLIIDKCLSDSLDVFKKHMKNLIDKYGSPIIVVNLVDQTGRELNLATSYVDHILAADVPEISYYSFDFHFHCRALRFYKVNDLILAIYDKLNSLGFCWMDKHGEMVYKQKGVVRTNCVDCLDRTNVVQCAISQALCLKQIQKLGLVGPLSDSPDILVQCLQSMWADNGDAISRQYAGTNALKGDVTRCGQRKFVGIVKDGNIISEPPSEKSENELEDESESIERLVHETIHFVLPEKEILVGSWALIDSSNQSDQIDTVVLLTKLCIIITLYDDDSEKILEVKILDFNDIIRLELGSFDKTSKIHLRIEARSNQQFTWRAAKTRLFNNAAIPLKTSEECDEYIQAIGEQMKVTMAMAGKEVELSVVEQLSRQTNRTKLEFH</sequence>
<dbReference type="OrthoDB" id="405996at2759"/>